<keyword evidence="6" id="KW-0472">Membrane</keyword>
<evidence type="ECO:0000313" key="8">
    <source>
        <dbReference type="EMBL" id="GGM91059.1"/>
    </source>
</evidence>
<keyword evidence="3" id="KW-0813">Transport</keyword>
<sequence length="455" mass="52133">MKRVTTPLLRHWQYFLVPLLTLFFPAMGQDARLQSYIEDGLRNNQGLKQQRFILERNLFALKEARTFFYPEVNFSTSYLDSRGGRKISIPIGDLLNPVYSSLNELTNSSAFPKVDNVSQTFNPRNYYDAKFRTSLPLYNAEITYNTKIRKEQIHLQQAEIDVYRRELVKEIKVAYFACQQSDEAVRILESAVSLARENLRFNQALVKNDKAIRTVISRSENELIGLEARLGNARNDAVNAKAYFNFLLNKPLDNALEIAQASELVSFTDSAAEGRREELLKLESLSKINALSGQLARAGALPKLSTFIDLGSQGDFVNFNKDTRYYLFGVTLDWRVFANNRTQYKVKQAEMEQKATGEQISQVEQQLQLQNKTAANTLQSAIQTYQAAKSQTTLSQQYYSDQQKLYREGQSLYIELLDAQNRLIADQLQQSISYLNVQTRSAELERARASYLFSN</sequence>
<evidence type="ECO:0000256" key="3">
    <source>
        <dbReference type="ARBA" id="ARBA00022448"/>
    </source>
</evidence>
<reference evidence="9" key="1">
    <citation type="journal article" date="2019" name="Int. J. Syst. Evol. Microbiol.">
        <title>The Global Catalogue of Microorganisms (GCM) 10K type strain sequencing project: providing services to taxonomists for standard genome sequencing and annotation.</title>
        <authorList>
            <consortium name="The Broad Institute Genomics Platform"/>
            <consortium name="The Broad Institute Genome Sequencing Center for Infectious Disease"/>
            <person name="Wu L."/>
            <person name="Ma J."/>
        </authorList>
    </citation>
    <scope>NUCLEOTIDE SEQUENCE [LARGE SCALE GENOMIC DNA]</scope>
    <source>
        <strain evidence="9">CGMCC 1.6375</strain>
    </source>
</reference>
<keyword evidence="5" id="KW-0812">Transmembrane</keyword>
<gene>
    <name evidence="8" type="ORF">GCM10010967_25160</name>
</gene>
<evidence type="ECO:0000256" key="4">
    <source>
        <dbReference type="ARBA" id="ARBA00022452"/>
    </source>
</evidence>
<keyword evidence="4" id="KW-1134">Transmembrane beta strand</keyword>
<dbReference type="SUPFAM" id="SSF56954">
    <property type="entry name" value="Outer membrane efflux proteins (OEP)"/>
    <property type="match status" value="1"/>
</dbReference>
<dbReference type="PANTHER" id="PTHR30026:SF20">
    <property type="entry name" value="OUTER MEMBRANE PROTEIN TOLC"/>
    <property type="match status" value="1"/>
</dbReference>
<dbReference type="Pfam" id="PF02321">
    <property type="entry name" value="OEP"/>
    <property type="match status" value="2"/>
</dbReference>
<evidence type="ECO:0000313" key="9">
    <source>
        <dbReference type="Proteomes" id="UP000632339"/>
    </source>
</evidence>
<evidence type="ECO:0000256" key="6">
    <source>
        <dbReference type="ARBA" id="ARBA00023136"/>
    </source>
</evidence>
<dbReference type="InterPro" id="IPR051906">
    <property type="entry name" value="TolC-like"/>
</dbReference>
<comment type="subcellular location">
    <subcellularLocation>
        <location evidence="1">Cell outer membrane</location>
    </subcellularLocation>
</comment>
<dbReference type="Gene3D" id="1.20.1600.10">
    <property type="entry name" value="Outer membrane efflux proteins (OEP)"/>
    <property type="match status" value="1"/>
</dbReference>
<evidence type="ECO:0000256" key="7">
    <source>
        <dbReference type="ARBA" id="ARBA00023237"/>
    </source>
</evidence>
<dbReference type="InterPro" id="IPR003423">
    <property type="entry name" value="OMP_efflux"/>
</dbReference>
<keyword evidence="7" id="KW-0998">Cell outer membrane</keyword>
<dbReference type="PANTHER" id="PTHR30026">
    <property type="entry name" value="OUTER MEMBRANE PROTEIN TOLC"/>
    <property type="match status" value="1"/>
</dbReference>
<comment type="caution">
    <text evidence="8">The sequence shown here is derived from an EMBL/GenBank/DDBJ whole genome shotgun (WGS) entry which is preliminary data.</text>
</comment>
<dbReference type="Proteomes" id="UP000632339">
    <property type="component" value="Unassembled WGS sequence"/>
</dbReference>
<organism evidence="8 9">
    <name type="scientific">Dyadobacter beijingensis</name>
    <dbReference type="NCBI Taxonomy" id="365489"/>
    <lineage>
        <taxon>Bacteria</taxon>
        <taxon>Pseudomonadati</taxon>
        <taxon>Bacteroidota</taxon>
        <taxon>Cytophagia</taxon>
        <taxon>Cytophagales</taxon>
        <taxon>Spirosomataceae</taxon>
        <taxon>Dyadobacter</taxon>
    </lineage>
</organism>
<proteinExistence type="inferred from homology"/>
<evidence type="ECO:0000256" key="2">
    <source>
        <dbReference type="ARBA" id="ARBA00007613"/>
    </source>
</evidence>
<evidence type="ECO:0000256" key="1">
    <source>
        <dbReference type="ARBA" id="ARBA00004442"/>
    </source>
</evidence>
<protein>
    <submittedName>
        <fullName evidence="8">RND transporter</fullName>
    </submittedName>
</protein>
<dbReference type="EMBL" id="BMLI01000001">
    <property type="protein sequence ID" value="GGM91059.1"/>
    <property type="molecule type" value="Genomic_DNA"/>
</dbReference>
<dbReference type="RefSeq" id="WP_229207930.1">
    <property type="nucleotide sequence ID" value="NZ_BMLI01000001.1"/>
</dbReference>
<comment type="similarity">
    <text evidence="2">Belongs to the outer membrane factor (OMF) (TC 1.B.17) family.</text>
</comment>
<name>A0ABQ2HTE7_9BACT</name>
<accession>A0ABQ2HTE7</accession>
<evidence type="ECO:0000256" key="5">
    <source>
        <dbReference type="ARBA" id="ARBA00022692"/>
    </source>
</evidence>
<keyword evidence="9" id="KW-1185">Reference proteome</keyword>